<dbReference type="EMBL" id="UINC01019333">
    <property type="protein sequence ID" value="SVA81832.1"/>
    <property type="molecule type" value="Genomic_DNA"/>
</dbReference>
<keyword evidence="2" id="KW-0456">Lyase</keyword>
<dbReference type="PANTHER" id="PTHR12192:SF2">
    <property type="entry name" value="GLUTATHIONE-SPECIFIC GAMMA-GLUTAMYLCYCLOTRANSFERASE 2"/>
    <property type="match status" value="1"/>
</dbReference>
<gene>
    <name evidence="3" type="ORF">METZ01_LOCUS134686</name>
</gene>
<proteinExistence type="predicted"/>
<sequence length="178" mass="19951">VLLIMWIFGYGSLIWNPGFSYHDRRVARLDNWVRRFWQGSTDHRGVPGRPGRVVTLISEPAGDCWGVAYNCKKWGSQRVIEKLDLREKGGYHRESVKLNFIDGSTTEGLVYVAGPDNSDYLGPADEVDIVTQILLAQGPSGSNREYLRNLANSLRSLGVSDPHVFSIESKVQVKISTE</sequence>
<dbReference type="GO" id="GO:0006751">
    <property type="term" value="P:glutathione catabolic process"/>
    <property type="evidence" value="ECO:0007669"/>
    <property type="project" value="InterPro"/>
</dbReference>
<accession>A0A381YYX2</accession>
<dbReference type="Pfam" id="PF04752">
    <property type="entry name" value="ChaC"/>
    <property type="match status" value="1"/>
</dbReference>
<name>A0A381YYX2_9ZZZZ</name>
<dbReference type="Gene3D" id="3.10.490.10">
    <property type="entry name" value="Gamma-glutamyl cyclotransferase-like"/>
    <property type="match status" value="1"/>
</dbReference>
<dbReference type="InterPro" id="IPR006840">
    <property type="entry name" value="ChaC"/>
</dbReference>
<dbReference type="InterPro" id="IPR036568">
    <property type="entry name" value="GGCT-like_sf"/>
</dbReference>
<evidence type="ECO:0000256" key="2">
    <source>
        <dbReference type="ARBA" id="ARBA00023239"/>
    </source>
</evidence>
<dbReference type="EC" id="4.3.2.7" evidence="1"/>
<evidence type="ECO:0000313" key="3">
    <source>
        <dbReference type="EMBL" id="SVA81832.1"/>
    </source>
</evidence>
<dbReference type="GO" id="GO:0061928">
    <property type="term" value="F:glutathione specific gamma-glutamylcyclotransferase activity"/>
    <property type="evidence" value="ECO:0007669"/>
    <property type="project" value="UniProtKB-EC"/>
</dbReference>
<dbReference type="PANTHER" id="PTHR12192">
    <property type="entry name" value="CATION TRANSPORT PROTEIN CHAC-RELATED"/>
    <property type="match status" value="1"/>
</dbReference>
<reference evidence="3" key="1">
    <citation type="submission" date="2018-05" db="EMBL/GenBank/DDBJ databases">
        <authorList>
            <person name="Lanie J.A."/>
            <person name="Ng W.-L."/>
            <person name="Kazmierczak K.M."/>
            <person name="Andrzejewski T.M."/>
            <person name="Davidsen T.M."/>
            <person name="Wayne K.J."/>
            <person name="Tettelin H."/>
            <person name="Glass J.I."/>
            <person name="Rusch D."/>
            <person name="Podicherti R."/>
            <person name="Tsui H.-C.T."/>
            <person name="Winkler M.E."/>
        </authorList>
    </citation>
    <scope>NUCLEOTIDE SEQUENCE</scope>
</reference>
<dbReference type="InterPro" id="IPR013024">
    <property type="entry name" value="GGCT-like"/>
</dbReference>
<dbReference type="GO" id="GO:0005737">
    <property type="term" value="C:cytoplasm"/>
    <property type="evidence" value="ECO:0007669"/>
    <property type="project" value="TreeGrafter"/>
</dbReference>
<dbReference type="SUPFAM" id="SSF110857">
    <property type="entry name" value="Gamma-glutamyl cyclotransferase-like"/>
    <property type="match status" value="1"/>
</dbReference>
<feature type="non-terminal residue" evidence="3">
    <location>
        <position position="1"/>
    </location>
</feature>
<dbReference type="AlphaFoldDB" id="A0A381YYX2"/>
<organism evidence="3">
    <name type="scientific">marine metagenome</name>
    <dbReference type="NCBI Taxonomy" id="408172"/>
    <lineage>
        <taxon>unclassified sequences</taxon>
        <taxon>metagenomes</taxon>
        <taxon>ecological metagenomes</taxon>
    </lineage>
</organism>
<evidence type="ECO:0000256" key="1">
    <source>
        <dbReference type="ARBA" id="ARBA00012344"/>
    </source>
</evidence>
<dbReference type="CDD" id="cd06661">
    <property type="entry name" value="GGCT_like"/>
    <property type="match status" value="1"/>
</dbReference>
<protein>
    <recommendedName>
        <fullName evidence="1">glutathione-specific gamma-glutamylcyclotransferase</fullName>
        <ecNumber evidence="1">4.3.2.7</ecNumber>
    </recommendedName>
</protein>